<dbReference type="AlphaFoldDB" id="A0A1I4HP31"/>
<evidence type="ECO:0000313" key="2">
    <source>
        <dbReference type="EMBL" id="SFL43503.1"/>
    </source>
</evidence>
<organism evidence="2 3">
    <name type="scientific">Pelosinus propionicus DSM 13327</name>
    <dbReference type="NCBI Taxonomy" id="1123291"/>
    <lineage>
        <taxon>Bacteria</taxon>
        <taxon>Bacillati</taxon>
        <taxon>Bacillota</taxon>
        <taxon>Negativicutes</taxon>
        <taxon>Selenomonadales</taxon>
        <taxon>Sporomusaceae</taxon>
        <taxon>Pelosinus</taxon>
    </lineage>
</organism>
<evidence type="ECO:0000313" key="3">
    <source>
        <dbReference type="Proteomes" id="UP000199520"/>
    </source>
</evidence>
<reference evidence="3" key="1">
    <citation type="submission" date="2016-10" db="EMBL/GenBank/DDBJ databases">
        <authorList>
            <person name="Varghese N."/>
            <person name="Submissions S."/>
        </authorList>
    </citation>
    <scope>NUCLEOTIDE SEQUENCE [LARGE SCALE GENOMIC DNA]</scope>
    <source>
        <strain evidence="3">DSM 13327</strain>
    </source>
</reference>
<name>A0A1I4HP31_9FIRM</name>
<dbReference type="EMBL" id="FOTS01000004">
    <property type="protein sequence ID" value="SFL43503.1"/>
    <property type="molecule type" value="Genomic_DNA"/>
</dbReference>
<gene>
    <name evidence="2" type="ORF">SAMN04490355_1004117</name>
</gene>
<protein>
    <submittedName>
        <fullName evidence="2">Uncharacterized protein</fullName>
    </submittedName>
</protein>
<keyword evidence="3" id="KW-1185">Reference proteome</keyword>
<feature type="compositionally biased region" description="Low complexity" evidence="1">
    <location>
        <begin position="20"/>
        <end position="32"/>
    </location>
</feature>
<feature type="compositionally biased region" description="Basic and acidic residues" evidence="1">
    <location>
        <begin position="41"/>
        <end position="97"/>
    </location>
</feature>
<evidence type="ECO:0000256" key="1">
    <source>
        <dbReference type="SAM" id="MobiDB-lite"/>
    </source>
</evidence>
<dbReference type="OrthoDB" id="9938185at2"/>
<accession>A0A1I4HP31</accession>
<feature type="region of interest" description="Disordered" evidence="1">
    <location>
        <begin position="17"/>
        <end position="97"/>
    </location>
</feature>
<dbReference type="Proteomes" id="UP000199520">
    <property type="component" value="Unassembled WGS sequence"/>
</dbReference>
<proteinExistence type="predicted"/>
<sequence>MVGMLQVGFGVSIIEASPLQNNSASVSQQSNDSNRRQNRPCLDRNSDREQQRYDLEQARQGRERIENERHEIEIKRHPDEGRRDWKERQKKENERHEENMRRIANFILG</sequence>